<name>A0A9W9KXG1_9EURO</name>
<accession>A0A9W9KXG1</accession>
<evidence type="ECO:0000313" key="3">
    <source>
        <dbReference type="EMBL" id="KAJ5124208.1"/>
    </source>
</evidence>
<dbReference type="Proteomes" id="UP001149079">
    <property type="component" value="Unassembled WGS sequence"/>
</dbReference>
<feature type="signal peptide" evidence="1">
    <location>
        <begin position="1"/>
        <end position="20"/>
    </location>
</feature>
<dbReference type="InterPro" id="IPR052158">
    <property type="entry name" value="INH-QAR"/>
</dbReference>
<dbReference type="Pfam" id="PF01965">
    <property type="entry name" value="DJ-1_PfpI"/>
    <property type="match status" value="1"/>
</dbReference>
<proteinExistence type="predicted"/>
<protein>
    <recommendedName>
        <fullName evidence="2">DJ-1/PfpI domain-containing protein</fullName>
    </recommendedName>
</protein>
<dbReference type="GeneID" id="81407947"/>
<gene>
    <name evidence="3" type="ORF">N7515_008033</name>
</gene>
<feature type="domain" description="DJ-1/PfpI" evidence="2">
    <location>
        <begin position="52"/>
        <end position="187"/>
    </location>
</feature>
<feature type="chain" id="PRO_5040886808" description="DJ-1/PfpI domain-containing protein" evidence="1">
    <location>
        <begin position="21"/>
        <end position="227"/>
    </location>
</feature>
<keyword evidence="4" id="KW-1185">Reference proteome</keyword>
<reference evidence="3" key="2">
    <citation type="journal article" date="2023" name="IMA Fungus">
        <title>Comparative genomic study of the Penicillium genus elucidates a diverse pangenome and 15 lateral gene transfer events.</title>
        <authorList>
            <person name="Petersen C."/>
            <person name="Sorensen T."/>
            <person name="Nielsen M.R."/>
            <person name="Sondergaard T.E."/>
            <person name="Sorensen J.L."/>
            <person name="Fitzpatrick D.A."/>
            <person name="Frisvad J.C."/>
            <person name="Nielsen K.L."/>
        </authorList>
    </citation>
    <scope>NUCLEOTIDE SEQUENCE</scope>
    <source>
        <strain evidence="3">IBT 22155</strain>
    </source>
</reference>
<comment type="caution">
    <text evidence="3">The sequence shown here is derived from an EMBL/GenBank/DDBJ whole genome shotgun (WGS) entry which is preliminary data.</text>
</comment>
<dbReference type="RefSeq" id="XP_056518607.1">
    <property type="nucleotide sequence ID" value="XM_056668777.1"/>
</dbReference>
<evidence type="ECO:0000256" key="1">
    <source>
        <dbReference type="SAM" id="SignalP"/>
    </source>
</evidence>
<dbReference type="SUPFAM" id="SSF52317">
    <property type="entry name" value="Class I glutamine amidotransferase-like"/>
    <property type="match status" value="1"/>
</dbReference>
<dbReference type="EMBL" id="JAPQKL010000006">
    <property type="protein sequence ID" value="KAJ5124208.1"/>
    <property type="molecule type" value="Genomic_DNA"/>
</dbReference>
<reference evidence="3" key="1">
    <citation type="submission" date="2022-11" db="EMBL/GenBank/DDBJ databases">
        <authorList>
            <person name="Petersen C."/>
        </authorList>
    </citation>
    <scope>NUCLEOTIDE SEQUENCE</scope>
    <source>
        <strain evidence="3">IBT 22155</strain>
    </source>
</reference>
<dbReference type="OrthoDB" id="543156at2759"/>
<dbReference type="InterPro" id="IPR029062">
    <property type="entry name" value="Class_I_gatase-like"/>
</dbReference>
<keyword evidence="1" id="KW-0732">Signal</keyword>
<dbReference type="InterPro" id="IPR002818">
    <property type="entry name" value="DJ-1/PfpI"/>
</dbReference>
<evidence type="ECO:0000313" key="4">
    <source>
        <dbReference type="Proteomes" id="UP001149079"/>
    </source>
</evidence>
<organism evidence="3 4">
    <name type="scientific">Penicillium bovifimosum</name>
    <dbReference type="NCBI Taxonomy" id="126998"/>
    <lineage>
        <taxon>Eukaryota</taxon>
        <taxon>Fungi</taxon>
        <taxon>Dikarya</taxon>
        <taxon>Ascomycota</taxon>
        <taxon>Pezizomycotina</taxon>
        <taxon>Eurotiomycetes</taxon>
        <taxon>Eurotiomycetidae</taxon>
        <taxon>Eurotiales</taxon>
        <taxon>Aspergillaceae</taxon>
        <taxon>Penicillium</taxon>
    </lineage>
</organism>
<dbReference type="PANTHER" id="PTHR43130:SF7">
    <property type="entry name" value="DJ-1_PFPI DOMAIN-CONTAINING PROTEIN"/>
    <property type="match status" value="1"/>
</dbReference>
<dbReference type="AlphaFoldDB" id="A0A9W9KXG1"/>
<sequence>MSLPLRIGVLLAGTIQLLDLASIDLLYMSTPTYLASLALPQTLVSMGRPCEIHYISTANPSNRTTTTAELSLALTDSPSDPAVSPGNLDIVIVPGPSPVSPPPTEADLDFVRRHNAANTSILSLCTGAYIIGYSGIANGRQITGPKTLIPELKQRFPGARWDDGVRVLRDGNLWSSGGIANGHDLVLWFLREHYPAELVDTIRLAVDMAERPVEYEPSLSANGTEVV</sequence>
<dbReference type="PANTHER" id="PTHR43130">
    <property type="entry name" value="ARAC-FAMILY TRANSCRIPTIONAL REGULATOR"/>
    <property type="match status" value="1"/>
</dbReference>
<dbReference type="Gene3D" id="3.40.50.880">
    <property type="match status" value="1"/>
</dbReference>
<evidence type="ECO:0000259" key="2">
    <source>
        <dbReference type="Pfam" id="PF01965"/>
    </source>
</evidence>